<dbReference type="GO" id="GO:0061798">
    <property type="term" value="F:GTP 3',8'-cyclase activity"/>
    <property type="evidence" value="ECO:0007669"/>
    <property type="project" value="UniProtKB-EC"/>
</dbReference>
<feature type="binding site" evidence="12">
    <location>
        <position position="192"/>
    </location>
    <ligand>
        <name>GTP</name>
        <dbReference type="ChEBI" id="CHEBI:37565"/>
    </ligand>
</feature>
<dbReference type="PANTHER" id="PTHR22960">
    <property type="entry name" value="MOLYBDOPTERIN COFACTOR SYNTHESIS PROTEIN A"/>
    <property type="match status" value="1"/>
</dbReference>
<evidence type="ECO:0000313" key="15">
    <source>
        <dbReference type="EMBL" id="MFC7406331.1"/>
    </source>
</evidence>
<evidence type="ECO:0000313" key="16">
    <source>
        <dbReference type="Proteomes" id="UP001596455"/>
    </source>
</evidence>
<dbReference type="InterPro" id="IPR000385">
    <property type="entry name" value="MoaA_NifB_PqqE_Fe-S-bd_CS"/>
</dbReference>
<evidence type="ECO:0000256" key="13">
    <source>
        <dbReference type="SAM" id="MobiDB-lite"/>
    </source>
</evidence>
<name>A0ABW2Q9Z5_9MICO</name>
<dbReference type="CDD" id="cd01335">
    <property type="entry name" value="Radical_SAM"/>
    <property type="match status" value="1"/>
</dbReference>
<dbReference type="PROSITE" id="PS51918">
    <property type="entry name" value="RADICAL_SAM"/>
    <property type="match status" value="1"/>
</dbReference>
<comment type="subunit">
    <text evidence="12">Monomer and homodimer.</text>
</comment>
<feature type="binding site" evidence="12">
    <location>
        <position position="56"/>
    </location>
    <ligand>
        <name>[4Fe-4S] cluster</name>
        <dbReference type="ChEBI" id="CHEBI:49883"/>
        <label>1</label>
        <note>4Fe-4S-S-AdoMet</note>
    </ligand>
</feature>
<gene>
    <name evidence="12 15" type="primary">moaA</name>
    <name evidence="15" type="ORF">ACFQQL_14530</name>
</gene>
<comment type="pathway">
    <text evidence="12">Cofactor biosynthesis; molybdopterin biosynthesis.</text>
</comment>
<dbReference type="InterPro" id="IPR013785">
    <property type="entry name" value="Aldolase_TIM"/>
</dbReference>
<feature type="binding site" evidence="12">
    <location>
        <position position="58"/>
    </location>
    <ligand>
        <name>S-adenosyl-L-methionine</name>
        <dbReference type="ChEBI" id="CHEBI:59789"/>
    </ligand>
</feature>
<feature type="compositionally biased region" description="Low complexity" evidence="13">
    <location>
        <begin position="16"/>
        <end position="26"/>
    </location>
</feature>
<reference evidence="16" key="1">
    <citation type="journal article" date="2019" name="Int. J. Syst. Evol. Microbiol.">
        <title>The Global Catalogue of Microorganisms (GCM) 10K type strain sequencing project: providing services to taxonomists for standard genome sequencing and annotation.</title>
        <authorList>
            <consortium name="The Broad Institute Genomics Platform"/>
            <consortium name="The Broad Institute Genome Sequencing Center for Infectious Disease"/>
            <person name="Wu L."/>
            <person name="Ma J."/>
        </authorList>
    </citation>
    <scope>NUCLEOTIDE SEQUENCE [LARGE SCALE GENOMIC DNA]</scope>
    <source>
        <strain evidence="16">JCM 1490</strain>
    </source>
</reference>
<keyword evidence="16" id="KW-1185">Reference proteome</keyword>
<dbReference type="SUPFAM" id="SSF102114">
    <property type="entry name" value="Radical SAM enzymes"/>
    <property type="match status" value="1"/>
</dbReference>
<keyword evidence="8 12" id="KW-0342">GTP-binding</keyword>
<dbReference type="PROSITE" id="PS01305">
    <property type="entry name" value="MOAA_NIFB_PQQE"/>
    <property type="match status" value="1"/>
</dbReference>
<comment type="similarity">
    <text evidence="12">Belongs to the radical SAM superfamily. MoaA family.</text>
</comment>
<feature type="binding site" evidence="12">
    <location>
        <position position="96"/>
    </location>
    <ligand>
        <name>GTP</name>
        <dbReference type="ChEBI" id="CHEBI:37565"/>
    </ligand>
</feature>
<evidence type="ECO:0000256" key="4">
    <source>
        <dbReference type="ARBA" id="ARBA00022723"/>
    </source>
</evidence>
<sequence>MPTVDLGLPRPRPAARDATASAPRAPRPVTTELLDSYGRVARDLRVSLTDRCNLRCEYCMPAEGFDWLPTPQVLSDAEVIRLITVSVEQLGIREVRFTGGEPLLRKGLERIIAATTALRTDQGETPEVSLTTNALGLEHRAKGLAEAGLRRINVSLDSLDRATFAELTRRDRLPDVLAGVQAAAAAGLKPVKINAVLMRGLNDDEAPELLAWALRHGFELRFIEQMPLGPPEAWERGAMVTAAEILAALRTRFTVTPHDPAERGAAPAERFTVAPSGDLPGGTVGIIASVSEPFCAACDRTRLTADGQVRACLFAREETDLRGLLRGGASDEEVAERWREAMWGKKAGHGIDDAGFLQPARPMSAIGG</sequence>
<keyword evidence="4 12" id="KW-0479">Metal-binding</keyword>
<comment type="caution">
    <text evidence="15">The sequence shown here is derived from an EMBL/GenBank/DDBJ whole genome shotgun (WGS) entry which is preliminary data.</text>
</comment>
<dbReference type="SFLD" id="SFLDG01067">
    <property type="entry name" value="SPASM/twitch_domain_containing"/>
    <property type="match status" value="1"/>
</dbReference>
<evidence type="ECO:0000256" key="8">
    <source>
        <dbReference type="ARBA" id="ARBA00023134"/>
    </source>
</evidence>
<feature type="domain" description="Radical SAM core" evidence="14">
    <location>
        <begin position="36"/>
        <end position="257"/>
    </location>
</feature>
<feature type="binding site" evidence="12">
    <location>
        <position position="155"/>
    </location>
    <ligand>
        <name>S-adenosyl-L-methionine</name>
        <dbReference type="ChEBI" id="CHEBI:59789"/>
    </ligand>
</feature>
<evidence type="ECO:0000256" key="11">
    <source>
        <dbReference type="ARBA" id="ARBA00048697"/>
    </source>
</evidence>
<dbReference type="Gene3D" id="3.20.20.70">
    <property type="entry name" value="Aldolase class I"/>
    <property type="match status" value="1"/>
</dbReference>
<keyword evidence="7 12" id="KW-0411">Iron-sulfur</keyword>
<keyword evidence="5 12" id="KW-0547">Nucleotide-binding</keyword>
<evidence type="ECO:0000259" key="14">
    <source>
        <dbReference type="PROSITE" id="PS51918"/>
    </source>
</evidence>
<dbReference type="InterPro" id="IPR040064">
    <property type="entry name" value="MoaA-like"/>
</dbReference>
<proteinExistence type="inferred from homology"/>
<evidence type="ECO:0000256" key="6">
    <source>
        <dbReference type="ARBA" id="ARBA00023004"/>
    </source>
</evidence>
<dbReference type="SFLD" id="SFLDG01386">
    <property type="entry name" value="main_SPASM_domain-containing"/>
    <property type="match status" value="1"/>
</dbReference>
<feature type="binding site" evidence="12">
    <location>
        <position position="312"/>
    </location>
    <ligand>
        <name>[4Fe-4S] cluster</name>
        <dbReference type="ChEBI" id="CHEBI:49883"/>
        <label>2</label>
        <note>4Fe-4S-substrate</note>
    </ligand>
</feature>
<feature type="binding site" evidence="12">
    <location>
        <position position="100"/>
    </location>
    <ligand>
        <name>S-adenosyl-L-methionine</name>
        <dbReference type="ChEBI" id="CHEBI:59789"/>
    </ligand>
</feature>
<feature type="binding site" evidence="12">
    <location>
        <position position="45"/>
    </location>
    <ligand>
        <name>GTP</name>
        <dbReference type="ChEBI" id="CHEBI:37565"/>
    </ligand>
</feature>
<dbReference type="InterPro" id="IPR058240">
    <property type="entry name" value="rSAM_sf"/>
</dbReference>
<evidence type="ECO:0000256" key="5">
    <source>
        <dbReference type="ARBA" id="ARBA00022741"/>
    </source>
</evidence>
<evidence type="ECO:0000256" key="2">
    <source>
        <dbReference type="ARBA" id="ARBA00022485"/>
    </source>
</evidence>
<dbReference type="InterPro" id="IPR050105">
    <property type="entry name" value="MoCo_biosynth_MoaA/MoaC"/>
</dbReference>
<evidence type="ECO:0000256" key="10">
    <source>
        <dbReference type="ARBA" id="ARBA00023239"/>
    </source>
</evidence>
<dbReference type="Proteomes" id="UP001596455">
    <property type="component" value="Unassembled WGS sequence"/>
</dbReference>
<dbReference type="Pfam" id="PF04055">
    <property type="entry name" value="Radical_SAM"/>
    <property type="match status" value="1"/>
</dbReference>
<keyword evidence="9 12" id="KW-0501">Molybdenum cofactor biosynthesis</keyword>
<dbReference type="EMBL" id="JBHTCQ010000003">
    <property type="protein sequence ID" value="MFC7406331.1"/>
    <property type="molecule type" value="Genomic_DNA"/>
</dbReference>
<dbReference type="InterPro" id="IPR010505">
    <property type="entry name" value="MoaA_twitch"/>
</dbReference>
<keyword evidence="2 12" id="KW-0004">4Fe-4S</keyword>
<keyword evidence="10 12" id="KW-0456">Lyase</keyword>
<dbReference type="RefSeq" id="WP_382395636.1">
    <property type="nucleotide sequence ID" value="NZ_JBHTCQ010000003.1"/>
</dbReference>
<keyword evidence="6 12" id="KW-0408">Iron</keyword>
<feature type="region of interest" description="Disordered" evidence="13">
    <location>
        <begin position="1"/>
        <end position="26"/>
    </location>
</feature>
<dbReference type="InterPro" id="IPR013483">
    <property type="entry name" value="MoaA"/>
</dbReference>
<evidence type="ECO:0000256" key="1">
    <source>
        <dbReference type="ARBA" id="ARBA00012167"/>
    </source>
</evidence>
<protein>
    <recommendedName>
        <fullName evidence="1 12">GTP 3',8-cyclase</fullName>
        <ecNumber evidence="1 12">4.1.99.22</ecNumber>
    </recommendedName>
    <alternativeName>
        <fullName evidence="12">Molybdenum cofactor biosynthesis protein A</fullName>
    </alternativeName>
</protein>
<evidence type="ECO:0000256" key="9">
    <source>
        <dbReference type="ARBA" id="ARBA00023150"/>
    </source>
</evidence>
<accession>A0ABW2Q9Z5</accession>
<feature type="binding site" evidence="12">
    <location>
        <position position="226"/>
    </location>
    <ligand>
        <name>S-adenosyl-L-methionine</name>
        <dbReference type="ChEBI" id="CHEBI:59789"/>
    </ligand>
</feature>
<dbReference type="InterPro" id="IPR007197">
    <property type="entry name" value="rSAM"/>
</dbReference>
<comment type="catalytic activity">
    <reaction evidence="11 12">
        <text>GTP + AH2 + S-adenosyl-L-methionine = (8S)-3',8-cyclo-7,8-dihydroguanosine 5'-triphosphate + 5'-deoxyadenosine + L-methionine + A + H(+)</text>
        <dbReference type="Rhea" id="RHEA:49576"/>
        <dbReference type="ChEBI" id="CHEBI:13193"/>
        <dbReference type="ChEBI" id="CHEBI:15378"/>
        <dbReference type="ChEBI" id="CHEBI:17319"/>
        <dbReference type="ChEBI" id="CHEBI:17499"/>
        <dbReference type="ChEBI" id="CHEBI:37565"/>
        <dbReference type="ChEBI" id="CHEBI:57844"/>
        <dbReference type="ChEBI" id="CHEBI:59789"/>
        <dbReference type="ChEBI" id="CHEBI:131766"/>
        <dbReference type="EC" id="4.1.99.22"/>
    </reaction>
</comment>
<feature type="binding site" evidence="12">
    <location>
        <begin position="300"/>
        <end position="302"/>
    </location>
    <ligand>
        <name>GTP</name>
        <dbReference type="ChEBI" id="CHEBI:37565"/>
    </ligand>
</feature>
<evidence type="ECO:0000256" key="3">
    <source>
        <dbReference type="ARBA" id="ARBA00022691"/>
    </source>
</evidence>
<feature type="binding site" evidence="12">
    <location>
        <position position="298"/>
    </location>
    <ligand>
        <name>[4Fe-4S] cluster</name>
        <dbReference type="ChEBI" id="CHEBI:49883"/>
        <label>2</label>
        <note>4Fe-4S-substrate</note>
    </ligand>
</feature>
<dbReference type="EC" id="4.1.99.22" evidence="1 12"/>
<organism evidence="15 16">
    <name type="scientific">Georgenia alba</name>
    <dbReference type="NCBI Taxonomy" id="2233858"/>
    <lineage>
        <taxon>Bacteria</taxon>
        <taxon>Bacillati</taxon>
        <taxon>Actinomycetota</taxon>
        <taxon>Actinomycetes</taxon>
        <taxon>Micrococcales</taxon>
        <taxon>Bogoriellaceae</taxon>
        <taxon>Georgenia</taxon>
    </lineage>
</organism>
<dbReference type="SMART" id="SM00729">
    <property type="entry name" value="Elp3"/>
    <property type="match status" value="1"/>
</dbReference>
<evidence type="ECO:0000256" key="12">
    <source>
        <dbReference type="HAMAP-Rule" id="MF_01225"/>
    </source>
</evidence>
<feature type="binding site" evidence="12">
    <location>
        <position position="52"/>
    </location>
    <ligand>
        <name>[4Fe-4S] cluster</name>
        <dbReference type="ChEBI" id="CHEBI:49883"/>
        <label>1</label>
        <note>4Fe-4S-S-AdoMet</note>
    </ligand>
</feature>
<dbReference type="CDD" id="cd21117">
    <property type="entry name" value="Twitch_MoaA"/>
    <property type="match status" value="1"/>
</dbReference>
<evidence type="ECO:0000256" key="7">
    <source>
        <dbReference type="ARBA" id="ARBA00023014"/>
    </source>
</evidence>
<keyword evidence="3 12" id="KW-0949">S-adenosyl-L-methionine</keyword>
<comment type="cofactor">
    <cofactor evidence="12">
        <name>[4Fe-4S] cluster</name>
        <dbReference type="ChEBI" id="CHEBI:49883"/>
    </cofactor>
    <text evidence="12">Binds 2 [4Fe-4S] clusters. Binds 1 [4Fe-4S] cluster coordinated with 3 cysteines and an exchangeable S-adenosyl-L-methionine and 1 [4Fe-4S] cluster coordinated with 3 cysteines and the GTP-derived substrate.</text>
</comment>
<dbReference type="NCBIfam" id="TIGR02666">
    <property type="entry name" value="moaA"/>
    <property type="match status" value="1"/>
</dbReference>
<feature type="binding site" evidence="12">
    <location>
        <position position="131"/>
    </location>
    <ligand>
        <name>GTP</name>
        <dbReference type="ChEBI" id="CHEBI:37565"/>
    </ligand>
</feature>
<feature type="binding site" evidence="12">
    <location>
        <position position="59"/>
    </location>
    <ligand>
        <name>[4Fe-4S] cluster</name>
        <dbReference type="ChEBI" id="CHEBI:49883"/>
        <label>1</label>
        <note>4Fe-4S-S-AdoMet</note>
    </ligand>
</feature>
<dbReference type="InterPro" id="IPR006638">
    <property type="entry name" value="Elp3/MiaA/NifB-like_rSAM"/>
</dbReference>
<comment type="function">
    <text evidence="12">Catalyzes the cyclization of GTP to (8S)-3',8-cyclo-7,8-dihydroguanosine 5'-triphosphate.</text>
</comment>
<dbReference type="SFLD" id="SFLDG01383">
    <property type="entry name" value="cyclic_pyranopterin_phosphate"/>
    <property type="match status" value="1"/>
</dbReference>
<dbReference type="SFLD" id="SFLDS00029">
    <property type="entry name" value="Radical_SAM"/>
    <property type="match status" value="1"/>
</dbReference>
<dbReference type="HAMAP" id="MF_01225_B">
    <property type="entry name" value="MoaA_B"/>
    <property type="match status" value="1"/>
</dbReference>
<dbReference type="Pfam" id="PF06463">
    <property type="entry name" value="Mob_synth_C"/>
    <property type="match status" value="1"/>
</dbReference>
<feature type="binding site" evidence="12">
    <location>
        <position position="295"/>
    </location>
    <ligand>
        <name>[4Fe-4S] cluster</name>
        <dbReference type="ChEBI" id="CHEBI:49883"/>
        <label>2</label>
        <note>4Fe-4S-substrate</note>
    </ligand>
</feature>
<dbReference type="PANTHER" id="PTHR22960:SF0">
    <property type="entry name" value="MOLYBDENUM COFACTOR BIOSYNTHESIS PROTEIN 1"/>
    <property type="match status" value="1"/>
</dbReference>